<evidence type="ECO:0008006" key="4">
    <source>
        <dbReference type="Google" id="ProtNLM"/>
    </source>
</evidence>
<evidence type="ECO:0000256" key="1">
    <source>
        <dbReference type="SAM" id="Phobius"/>
    </source>
</evidence>
<accession>A0A2N0Z909</accession>
<comment type="caution">
    <text evidence="2">The sequence shown here is derived from an EMBL/GenBank/DDBJ whole genome shotgun (WGS) entry which is preliminary data.</text>
</comment>
<dbReference type="InterPro" id="IPR021683">
    <property type="entry name" value="DUF3267"/>
</dbReference>
<evidence type="ECO:0000313" key="2">
    <source>
        <dbReference type="EMBL" id="PKG25991.1"/>
    </source>
</evidence>
<keyword evidence="1" id="KW-0472">Membrane</keyword>
<proteinExistence type="predicted"/>
<name>A0A2N0Z909_9BACI</name>
<feature type="transmembrane region" description="Helical" evidence="1">
    <location>
        <begin position="107"/>
        <end position="130"/>
    </location>
</feature>
<feature type="transmembrane region" description="Helical" evidence="1">
    <location>
        <begin position="136"/>
        <end position="156"/>
    </location>
</feature>
<dbReference type="Proteomes" id="UP000233343">
    <property type="component" value="Unassembled WGS sequence"/>
</dbReference>
<dbReference type="Pfam" id="PF11667">
    <property type="entry name" value="DUF3267"/>
    <property type="match status" value="1"/>
</dbReference>
<protein>
    <recommendedName>
        <fullName evidence="4">DUF3267 domain-containing protein</fullName>
    </recommendedName>
</protein>
<dbReference type="EMBL" id="PISD01000083">
    <property type="protein sequence ID" value="PKG25991.1"/>
    <property type="molecule type" value="Genomic_DNA"/>
</dbReference>
<reference evidence="2 3" key="1">
    <citation type="journal article" date="2010" name="Int. J. Syst. Evol. Microbiol.">
        <title>Bacillus horneckiae sp. nov., isolated from a spacecraft-assembly clean room.</title>
        <authorList>
            <person name="Vaishampayan P."/>
            <person name="Probst A."/>
            <person name="Krishnamurthi S."/>
            <person name="Ghosh S."/>
            <person name="Osman S."/>
            <person name="McDowall A."/>
            <person name="Ruckmani A."/>
            <person name="Mayilraj S."/>
            <person name="Venkateswaran K."/>
        </authorList>
    </citation>
    <scope>NUCLEOTIDE SEQUENCE [LARGE SCALE GENOMIC DNA]</scope>
    <source>
        <strain evidence="3">1PO1SC</strain>
    </source>
</reference>
<dbReference type="AlphaFoldDB" id="A0A2N0Z909"/>
<feature type="transmembrane region" description="Helical" evidence="1">
    <location>
        <begin position="21"/>
        <end position="41"/>
    </location>
</feature>
<organism evidence="2 3">
    <name type="scientific">Cytobacillus horneckiae</name>
    <dbReference type="NCBI Taxonomy" id="549687"/>
    <lineage>
        <taxon>Bacteria</taxon>
        <taxon>Bacillati</taxon>
        <taxon>Bacillota</taxon>
        <taxon>Bacilli</taxon>
        <taxon>Bacillales</taxon>
        <taxon>Bacillaceae</taxon>
        <taxon>Cytobacillus</taxon>
    </lineage>
</organism>
<gene>
    <name evidence="2" type="ORF">CWS20_26340</name>
</gene>
<feature type="transmembrane region" description="Helical" evidence="1">
    <location>
        <begin position="53"/>
        <end position="76"/>
    </location>
</feature>
<evidence type="ECO:0000313" key="3">
    <source>
        <dbReference type="Proteomes" id="UP000233343"/>
    </source>
</evidence>
<keyword evidence="3" id="KW-1185">Reference proteome</keyword>
<keyword evidence="1" id="KW-1133">Transmembrane helix</keyword>
<sequence length="183" mass="21398">MRMNCWKAINLNKQYGHLRMTIFSLMLTLFTFIIIYIPAAYIFTDTMFNNKVFIIFFTLFILLYPLHKFFHFLSLLPYNDKIKKSLYLKSGFYPIITIQINEPISKWACLLALSTPSIVINSSLILLSFIFTEYAVYLIILLSYHIGLSFSDMVYIKYVMSAPKNSYIEENETGIEILVLSTD</sequence>
<dbReference type="RefSeq" id="WP_083957334.1">
    <property type="nucleotide sequence ID" value="NZ_JAFDQP010000006.1"/>
</dbReference>
<keyword evidence="1" id="KW-0812">Transmembrane</keyword>